<reference evidence="2" key="1">
    <citation type="journal article" date="2021" name="PeerJ">
        <title>Extensive microbial diversity within the chicken gut microbiome revealed by metagenomics and culture.</title>
        <authorList>
            <person name="Gilroy R."/>
            <person name="Ravi A."/>
            <person name="Getino M."/>
            <person name="Pursley I."/>
            <person name="Horton D.L."/>
            <person name="Alikhan N.F."/>
            <person name="Baker D."/>
            <person name="Gharbi K."/>
            <person name="Hall N."/>
            <person name="Watson M."/>
            <person name="Adriaenssens E.M."/>
            <person name="Foster-Nyarko E."/>
            <person name="Jarju S."/>
            <person name="Secka A."/>
            <person name="Antonio M."/>
            <person name="Oren A."/>
            <person name="Chaudhuri R.R."/>
            <person name="La Ragione R."/>
            <person name="Hildebrand F."/>
            <person name="Pallen M.J."/>
        </authorList>
    </citation>
    <scope>NUCLEOTIDE SEQUENCE</scope>
    <source>
        <strain evidence="2">ChiHjej13B12-24818</strain>
    </source>
</reference>
<evidence type="ECO:0000256" key="1">
    <source>
        <dbReference type="SAM" id="Phobius"/>
    </source>
</evidence>
<comment type="caution">
    <text evidence="2">The sequence shown here is derived from an EMBL/GenBank/DDBJ whole genome shotgun (WGS) entry which is preliminary data.</text>
</comment>
<keyword evidence="1" id="KW-0472">Membrane</keyword>
<sequence length="35" mass="3773">MSISALIMMIIAIATVWGGLLAAIINIARHPEHED</sequence>
<gene>
    <name evidence="2" type="ORF">H9786_08365</name>
</gene>
<dbReference type="NCBIfam" id="NF033493">
    <property type="entry name" value="MetS_like_NSS"/>
    <property type="match status" value="1"/>
</dbReference>
<evidence type="ECO:0000313" key="2">
    <source>
        <dbReference type="EMBL" id="HJB10531.1"/>
    </source>
</evidence>
<dbReference type="AlphaFoldDB" id="A0A9D2LDU9"/>
<dbReference type="Pfam" id="PF16951">
    <property type="entry name" value="MaAIMP_sms"/>
    <property type="match status" value="1"/>
</dbReference>
<feature type="transmembrane region" description="Helical" evidence="1">
    <location>
        <begin position="6"/>
        <end position="28"/>
    </location>
</feature>
<proteinExistence type="predicted"/>
<accession>A0A9D2LDU9</accession>
<protein>
    <submittedName>
        <fullName evidence="2">Methionine/alanine import family NSS transporter small subunit</fullName>
    </submittedName>
</protein>
<dbReference type="Proteomes" id="UP000823823">
    <property type="component" value="Unassembled WGS sequence"/>
</dbReference>
<organism evidence="2 3">
    <name type="scientific">Candidatus Brachybacterium merdavium</name>
    <dbReference type="NCBI Taxonomy" id="2838513"/>
    <lineage>
        <taxon>Bacteria</taxon>
        <taxon>Bacillati</taxon>
        <taxon>Actinomycetota</taxon>
        <taxon>Actinomycetes</taxon>
        <taxon>Micrococcales</taxon>
        <taxon>Dermabacteraceae</taxon>
        <taxon>Brachybacterium</taxon>
    </lineage>
</organism>
<keyword evidence="1" id="KW-0812">Transmembrane</keyword>
<keyword evidence="1" id="KW-1133">Transmembrane helix</keyword>
<reference evidence="2" key="2">
    <citation type="submission" date="2021-04" db="EMBL/GenBank/DDBJ databases">
        <authorList>
            <person name="Gilroy R."/>
        </authorList>
    </citation>
    <scope>NUCLEOTIDE SEQUENCE</scope>
    <source>
        <strain evidence="2">ChiHjej13B12-24818</strain>
    </source>
</reference>
<dbReference type="InterPro" id="IPR031596">
    <property type="entry name" value="MaAIMP_sms"/>
</dbReference>
<name>A0A9D2LDU9_9MICO</name>
<dbReference type="EMBL" id="DWZH01000062">
    <property type="protein sequence ID" value="HJB10531.1"/>
    <property type="molecule type" value="Genomic_DNA"/>
</dbReference>
<evidence type="ECO:0000313" key="3">
    <source>
        <dbReference type="Proteomes" id="UP000823823"/>
    </source>
</evidence>